<accession>A0A6J5P025</accession>
<gene>
    <name evidence="1" type="ORF">UFOVP826_61</name>
</gene>
<protein>
    <submittedName>
        <fullName evidence="1">Uncharacterized protein</fullName>
    </submittedName>
</protein>
<organism evidence="1">
    <name type="scientific">uncultured Caudovirales phage</name>
    <dbReference type="NCBI Taxonomy" id="2100421"/>
    <lineage>
        <taxon>Viruses</taxon>
        <taxon>Duplodnaviria</taxon>
        <taxon>Heunggongvirae</taxon>
        <taxon>Uroviricota</taxon>
        <taxon>Caudoviricetes</taxon>
        <taxon>Peduoviridae</taxon>
        <taxon>Maltschvirus</taxon>
        <taxon>Maltschvirus maltsch</taxon>
    </lineage>
</organism>
<reference evidence="1" key="1">
    <citation type="submission" date="2020-04" db="EMBL/GenBank/DDBJ databases">
        <authorList>
            <person name="Chiriac C."/>
            <person name="Salcher M."/>
            <person name="Ghai R."/>
            <person name="Kavagutti S V."/>
        </authorList>
    </citation>
    <scope>NUCLEOTIDE SEQUENCE</scope>
</reference>
<evidence type="ECO:0000313" key="1">
    <source>
        <dbReference type="EMBL" id="CAB4164637.1"/>
    </source>
</evidence>
<dbReference type="EMBL" id="LR796765">
    <property type="protein sequence ID" value="CAB4164637.1"/>
    <property type="molecule type" value="Genomic_DNA"/>
</dbReference>
<proteinExistence type="predicted"/>
<name>A0A6J5P025_9CAUD</name>
<sequence>MLLLLLNSQTIEPVEILGGYGGPKRNYRRQGRLIEADIDKALAELEKARKLAAKAIGEQAPAVIKAKDVDIDWAGYLRLDAVNSVMTNLITAVNSSIDYSEGLSVAKVAKQKRIVQQMEAIETKINQLHKEVRRRDDDELAILMLLN</sequence>